<dbReference type="RefSeq" id="XP_033534764.1">
    <property type="nucleotide sequence ID" value="XM_033675691.1"/>
</dbReference>
<evidence type="ECO:0000256" key="4">
    <source>
        <dbReference type="PIRSR" id="PIRSR617939-2"/>
    </source>
</evidence>
<organism evidence="5">
    <name type="scientific">Eremomyces bilateralis CBS 781.70</name>
    <dbReference type="NCBI Taxonomy" id="1392243"/>
    <lineage>
        <taxon>Eukaryota</taxon>
        <taxon>Fungi</taxon>
        <taxon>Dikarya</taxon>
        <taxon>Ascomycota</taxon>
        <taxon>Pezizomycotina</taxon>
        <taxon>Dothideomycetes</taxon>
        <taxon>Dothideomycetes incertae sedis</taxon>
        <taxon>Eremomycetales</taxon>
        <taxon>Eremomycetaceae</taxon>
        <taxon>Eremomyces</taxon>
    </lineage>
</organism>
<feature type="binding site" evidence="4">
    <location>
        <begin position="1"/>
        <end position="6"/>
    </location>
    <ligand>
        <name>substrate</name>
    </ligand>
</feature>
<dbReference type="GeneID" id="54416261"/>
<feature type="non-terminal residue" evidence="5">
    <location>
        <position position="1"/>
    </location>
</feature>
<reference evidence="7" key="2">
    <citation type="submission" date="2020-04" db="EMBL/GenBank/DDBJ databases">
        <authorList>
            <consortium name="NCBI Genome Project"/>
        </authorList>
    </citation>
    <scope>NUCLEOTIDE SEQUENCE</scope>
    <source>
        <strain evidence="7">CBS 781.70</strain>
    </source>
</reference>
<feature type="binding site" evidence="4">
    <location>
        <position position="149"/>
    </location>
    <ligand>
        <name>substrate</name>
    </ligand>
</feature>
<dbReference type="AlphaFoldDB" id="A0A6G1G4Z0"/>
<proteinExistence type="predicted"/>
<dbReference type="PANTHER" id="PTHR12935:SF0">
    <property type="entry name" value="GAMMA-GLUTAMYLCYCLOTRANSFERASE"/>
    <property type="match status" value="1"/>
</dbReference>
<accession>A0A6G1G4Z0</accession>
<reference evidence="5 7" key="1">
    <citation type="submission" date="2020-01" db="EMBL/GenBank/DDBJ databases">
        <authorList>
            <consortium name="DOE Joint Genome Institute"/>
            <person name="Haridas S."/>
            <person name="Albert R."/>
            <person name="Binder M."/>
            <person name="Bloem J."/>
            <person name="Labutti K."/>
            <person name="Salamov A."/>
            <person name="Andreopoulos B."/>
            <person name="Baker S.E."/>
            <person name="Barry K."/>
            <person name="Bills G."/>
            <person name="Bluhm B.H."/>
            <person name="Cannon C."/>
            <person name="Castanera R."/>
            <person name="Culley D.E."/>
            <person name="Daum C."/>
            <person name="Ezra D."/>
            <person name="Gonzalez J.B."/>
            <person name="Henrissat B."/>
            <person name="Kuo A."/>
            <person name="Liang C."/>
            <person name="Lipzen A."/>
            <person name="Lutzoni F."/>
            <person name="Magnuson J."/>
            <person name="Mondo S."/>
            <person name="Nolan M."/>
            <person name="Ohm R."/>
            <person name="Pangilinan J."/>
            <person name="Park H.-J."/>
            <person name="Ramirez L."/>
            <person name="Alfaro M."/>
            <person name="Sun H."/>
            <person name="Tritt A."/>
            <person name="Yoshinaga Y."/>
            <person name="Zwiers L.-H."/>
            <person name="Turgeon B.G."/>
            <person name="Goodwin S.B."/>
            <person name="Spatafora J.W."/>
            <person name="Crous P.W."/>
            <person name="Grigoriev I.V."/>
        </authorList>
    </citation>
    <scope>NUCLEOTIDE SEQUENCE</scope>
    <source>
        <strain evidence="5 7">CBS 781.70</strain>
    </source>
</reference>
<dbReference type="PANTHER" id="PTHR12935">
    <property type="entry name" value="GAMMA-GLUTAMYLCYCLOTRANSFERASE"/>
    <property type="match status" value="1"/>
</dbReference>
<reference evidence="7" key="3">
    <citation type="submission" date="2025-04" db="UniProtKB">
        <authorList>
            <consortium name="RefSeq"/>
        </authorList>
    </citation>
    <scope>IDENTIFICATION</scope>
    <source>
        <strain evidence="7">CBS 781.70</strain>
    </source>
</reference>
<feature type="non-terminal residue" evidence="5">
    <location>
        <position position="185"/>
    </location>
</feature>
<dbReference type="InterPro" id="IPR017939">
    <property type="entry name" value="G-Glutamylcylcotransferase"/>
</dbReference>
<dbReference type="InterPro" id="IPR036568">
    <property type="entry name" value="GGCT-like_sf"/>
</dbReference>
<dbReference type="InterPro" id="IPR013024">
    <property type="entry name" value="GGCT-like"/>
</dbReference>
<sequence>YFGYGSNMWQWQMSQRCPNSVYLGVGRLYGWRWIINERGYANVVELKAGKDNRSDSTSIQKQGREGKDANAADNSVYGLVYTLTESDEANLDLIESVPQAYTKETHEVELWPSPGMRKPVNMDLAPRKVMMLTYVDRKRVTEARPQDEYVSRLNTGLIDALKEGVPKEWIDRVIRMFIPETKEDD</sequence>
<dbReference type="Proteomes" id="UP000504638">
    <property type="component" value="Unplaced"/>
</dbReference>
<protein>
    <recommendedName>
        <fullName evidence="1">gamma-glutamylcyclotransferase</fullName>
        <ecNumber evidence="1">4.3.2.9</ecNumber>
    </recommendedName>
</protein>
<evidence type="ECO:0000313" key="5">
    <source>
        <dbReference type="EMBL" id="KAF1813133.1"/>
    </source>
</evidence>
<evidence type="ECO:0000256" key="2">
    <source>
        <dbReference type="ARBA" id="ARBA00023239"/>
    </source>
</evidence>
<keyword evidence="6" id="KW-1185">Reference proteome</keyword>
<evidence type="ECO:0000313" key="7">
    <source>
        <dbReference type="RefSeq" id="XP_033534764.1"/>
    </source>
</evidence>
<evidence type="ECO:0000256" key="1">
    <source>
        <dbReference type="ARBA" id="ARBA00012346"/>
    </source>
</evidence>
<gene>
    <name evidence="5 7" type="ORF">P152DRAFT_379166</name>
</gene>
<dbReference type="SUPFAM" id="SSF110857">
    <property type="entry name" value="Gamma-glutamyl cyclotransferase-like"/>
    <property type="match status" value="1"/>
</dbReference>
<dbReference type="EMBL" id="ML975155">
    <property type="protein sequence ID" value="KAF1813133.1"/>
    <property type="molecule type" value="Genomic_DNA"/>
</dbReference>
<keyword evidence="2" id="KW-0456">Lyase</keyword>
<dbReference type="GO" id="GO:0003839">
    <property type="term" value="F:gamma-glutamylcyclotransferase activity"/>
    <property type="evidence" value="ECO:0007669"/>
    <property type="project" value="UniProtKB-EC"/>
</dbReference>
<dbReference type="CDD" id="cd06661">
    <property type="entry name" value="GGCT_like"/>
    <property type="match status" value="1"/>
</dbReference>
<dbReference type="EC" id="4.3.2.9" evidence="1"/>
<name>A0A6G1G4Z0_9PEZI</name>
<dbReference type="Gene3D" id="3.10.490.10">
    <property type="entry name" value="Gamma-glutamyl cyclotransferase-like"/>
    <property type="match status" value="1"/>
</dbReference>
<feature type="active site" description="Proton acceptor" evidence="3">
    <location>
        <position position="95"/>
    </location>
</feature>
<evidence type="ECO:0000256" key="3">
    <source>
        <dbReference type="PIRSR" id="PIRSR617939-1"/>
    </source>
</evidence>
<evidence type="ECO:0000313" key="6">
    <source>
        <dbReference type="Proteomes" id="UP000504638"/>
    </source>
</evidence>
<dbReference type="OrthoDB" id="2924818at2759"/>